<dbReference type="AlphaFoldDB" id="A0A0C3BGD6"/>
<dbReference type="STRING" id="933852.A0A0C3BGD6"/>
<feature type="transmembrane region" description="Helical" evidence="8">
    <location>
        <begin position="192"/>
        <end position="213"/>
    </location>
</feature>
<dbReference type="InterPro" id="IPR015920">
    <property type="entry name" value="Cellobiose_DH-like_cyt"/>
</dbReference>
<organism evidence="10 11">
    <name type="scientific">Serendipita vermifera MAFF 305830</name>
    <dbReference type="NCBI Taxonomy" id="933852"/>
    <lineage>
        <taxon>Eukaryota</taxon>
        <taxon>Fungi</taxon>
        <taxon>Dikarya</taxon>
        <taxon>Basidiomycota</taxon>
        <taxon>Agaricomycotina</taxon>
        <taxon>Agaricomycetes</taxon>
        <taxon>Sebacinales</taxon>
        <taxon>Serendipitaceae</taxon>
        <taxon>Serendipita</taxon>
    </lineage>
</organism>
<evidence type="ECO:0000256" key="7">
    <source>
        <dbReference type="SAM" id="MobiDB-lite"/>
    </source>
</evidence>
<dbReference type="Proteomes" id="UP000054097">
    <property type="component" value="Unassembled WGS sequence"/>
</dbReference>
<feature type="non-terminal residue" evidence="10">
    <location>
        <position position="348"/>
    </location>
</feature>
<evidence type="ECO:0000313" key="10">
    <source>
        <dbReference type="EMBL" id="KIM31204.1"/>
    </source>
</evidence>
<dbReference type="SUPFAM" id="SSF49344">
    <property type="entry name" value="CBD9-like"/>
    <property type="match status" value="1"/>
</dbReference>
<dbReference type="Pfam" id="PF16010">
    <property type="entry name" value="CDH-cyt"/>
    <property type="match status" value="1"/>
</dbReference>
<dbReference type="Pfam" id="PF03188">
    <property type="entry name" value="Cytochrom_B561"/>
    <property type="match status" value="1"/>
</dbReference>
<dbReference type="Gene3D" id="1.20.120.1770">
    <property type="match status" value="1"/>
</dbReference>
<feature type="transmembrane region" description="Helical" evidence="8">
    <location>
        <begin position="225"/>
        <end position="248"/>
    </location>
</feature>
<dbReference type="PANTHER" id="PTHR47797">
    <property type="entry name" value="DEHYDROGENASE, PUTATIVE (AFU_ORTHOLOGUE AFUA_8G05805)-RELATED"/>
    <property type="match status" value="1"/>
</dbReference>
<dbReference type="CDD" id="cd09630">
    <property type="entry name" value="CDH_like_cytochrome"/>
    <property type="match status" value="1"/>
</dbReference>
<feature type="transmembrane region" description="Helical" evidence="8">
    <location>
        <begin position="301"/>
        <end position="320"/>
    </location>
</feature>
<evidence type="ECO:0000259" key="9">
    <source>
        <dbReference type="PROSITE" id="PS50939"/>
    </source>
</evidence>
<evidence type="ECO:0000256" key="5">
    <source>
        <dbReference type="ARBA" id="ARBA00022989"/>
    </source>
</evidence>
<proteinExistence type="predicted"/>
<dbReference type="PROSITE" id="PS50939">
    <property type="entry name" value="CYTOCHROME_B561"/>
    <property type="match status" value="1"/>
</dbReference>
<evidence type="ECO:0000313" key="11">
    <source>
        <dbReference type="Proteomes" id="UP000054097"/>
    </source>
</evidence>
<dbReference type="Gene3D" id="2.60.40.1210">
    <property type="entry name" value="Cellobiose dehydrogenase, cytochrome domain"/>
    <property type="match status" value="1"/>
</dbReference>
<dbReference type="CDD" id="cd08760">
    <property type="entry name" value="Cyt_b561_FRRS1_like"/>
    <property type="match status" value="1"/>
</dbReference>
<keyword evidence="5 8" id="KW-1133">Transmembrane helix</keyword>
<gene>
    <name evidence="10" type="ORF">M408DRAFT_59344</name>
</gene>
<dbReference type="SMART" id="SM00665">
    <property type="entry name" value="B561"/>
    <property type="match status" value="1"/>
</dbReference>
<evidence type="ECO:0000256" key="1">
    <source>
        <dbReference type="ARBA" id="ARBA00004370"/>
    </source>
</evidence>
<dbReference type="GO" id="GO:0016020">
    <property type="term" value="C:membrane"/>
    <property type="evidence" value="ECO:0007669"/>
    <property type="project" value="UniProtKB-SubCell"/>
</dbReference>
<name>A0A0C3BGD6_SERVB</name>
<accession>A0A0C3BGD6</accession>
<feature type="region of interest" description="Disordered" evidence="7">
    <location>
        <begin position="142"/>
        <end position="173"/>
    </location>
</feature>
<sequence length="348" mass="37712">MCVTAIVHNNQTTSYTLTVSQQEVGWMSIGFGQTMVFSPLVVLWRDSTGNTIVSQRSANEYVEPTVVTNPTSVATPLNYAAASNSTAHTLAFSVTSTTETRQRVVWAWCKTAPSGSAVDTTLTEHDDNGSFTLNLSNPLPDSVEGAGGSSSAAGTATGAPTATPSSGSSNNDDEDEEALLAAIPLTQSQKVFLAHGVLLTLAFMILLPIGVLQARLLRTFVPGKWWFTAHWILQWPVTGTFIIIGFALAVNEVNRIKSGQLNSTHKKWGLVLILLYIVQCSLGGIIHFVKSSKAVRRPPQNYGHAVLGLIIISLSFWQVYTGFNEEWKAAGGQYVPRSVRNWWTAWVV</sequence>
<keyword evidence="11" id="KW-1185">Reference proteome</keyword>
<evidence type="ECO:0000256" key="8">
    <source>
        <dbReference type="SAM" id="Phobius"/>
    </source>
</evidence>
<keyword evidence="4" id="KW-0249">Electron transport</keyword>
<comment type="subcellular location">
    <subcellularLocation>
        <location evidence="1">Membrane</location>
    </subcellularLocation>
</comment>
<dbReference type="HOGENOM" id="CLU_038404_0_0_1"/>
<feature type="domain" description="Cytochrome b561" evidence="9">
    <location>
        <begin position="149"/>
        <end position="348"/>
    </location>
</feature>
<feature type="compositionally biased region" description="Low complexity" evidence="7">
    <location>
        <begin position="149"/>
        <end position="169"/>
    </location>
</feature>
<feature type="transmembrane region" description="Helical" evidence="8">
    <location>
        <begin position="268"/>
        <end position="289"/>
    </location>
</feature>
<dbReference type="InterPro" id="IPR006593">
    <property type="entry name" value="Cyt_b561/ferric_Rdtase_TM"/>
</dbReference>
<keyword evidence="2" id="KW-0813">Transport</keyword>
<keyword evidence="3 8" id="KW-0812">Transmembrane</keyword>
<dbReference type="PANTHER" id="PTHR47797:SF3">
    <property type="entry name" value="CYTOCHROME B561 DOMAIN-CONTAINING PROTEIN"/>
    <property type="match status" value="1"/>
</dbReference>
<dbReference type="SMART" id="SM00664">
    <property type="entry name" value="DoH"/>
    <property type="match status" value="1"/>
</dbReference>
<evidence type="ECO:0000256" key="2">
    <source>
        <dbReference type="ARBA" id="ARBA00022448"/>
    </source>
</evidence>
<evidence type="ECO:0000256" key="6">
    <source>
        <dbReference type="ARBA" id="ARBA00023136"/>
    </source>
</evidence>
<evidence type="ECO:0000256" key="3">
    <source>
        <dbReference type="ARBA" id="ARBA00022692"/>
    </source>
</evidence>
<evidence type="ECO:0000256" key="4">
    <source>
        <dbReference type="ARBA" id="ARBA00022982"/>
    </source>
</evidence>
<dbReference type="EMBL" id="KN824282">
    <property type="protein sequence ID" value="KIM31204.1"/>
    <property type="molecule type" value="Genomic_DNA"/>
</dbReference>
<dbReference type="InterPro" id="IPR005018">
    <property type="entry name" value="DOMON_domain"/>
</dbReference>
<keyword evidence="6 8" id="KW-0472">Membrane</keyword>
<protein>
    <recommendedName>
        <fullName evidence="9">Cytochrome b561 domain-containing protein</fullName>
    </recommendedName>
</protein>
<reference evidence="11" key="2">
    <citation type="submission" date="2015-01" db="EMBL/GenBank/DDBJ databases">
        <title>Evolutionary Origins and Diversification of the Mycorrhizal Mutualists.</title>
        <authorList>
            <consortium name="DOE Joint Genome Institute"/>
            <consortium name="Mycorrhizal Genomics Consortium"/>
            <person name="Kohler A."/>
            <person name="Kuo A."/>
            <person name="Nagy L.G."/>
            <person name="Floudas D."/>
            <person name="Copeland A."/>
            <person name="Barry K.W."/>
            <person name="Cichocki N."/>
            <person name="Veneault-Fourrey C."/>
            <person name="LaButti K."/>
            <person name="Lindquist E.A."/>
            <person name="Lipzen A."/>
            <person name="Lundell T."/>
            <person name="Morin E."/>
            <person name="Murat C."/>
            <person name="Riley R."/>
            <person name="Ohm R."/>
            <person name="Sun H."/>
            <person name="Tunlid A."/>
            <person name="Henrissat B."/>
            <person name="Grigoriev I.V."/>
            <person name="Hibbett D.S."/>
            <person name="Martin F."/>
        </authorList>
    </citation>
    <scope>NUCLEOTIDE SEQUENCE [LARGE SCALE GENOMIC DNA]</scope>
    <source>
        <strain evidence="11">MAFF 305830</strain>
    </source>
</reference>
<reference evidence="10 11" key="1">
    <citation type="submission" date="2014-04" db="EMBL/GenBank/DDBJ databases">
        <authorList>
            <consortium name="DOE Joint Genome Institute"/>
            <person name="Kuo A."/>
            <person name="Zuccaro A."/>
            <person name="Kohler A."/>
            <person name="Nagy L.G."/>
            <person name="Floudas D."/>
            <person name="Copeland A."/>
            <person name="Barry K.W."/>
            <person name="Cichocki N."/>
            <person name="Veneault-Fourrey C."/>
            <person name="LaButti K."/>
            <person name="Lindquist E.A."/>
            <person name="Lipzen A."/>
            <person name="Lundell T."/>
            <person name="Morin E."/>
            <person name="Murat C."/>
            <person name="Sun H."/>
            <person name="Tunlid A."/>
            <person name="Henrissat B."/>
            <person name="Grigoriev I.V."/>
            <person name="Hibbett D.S."/>
            <person name="Martin F."/>
            <person name="Nordberg H.P."/>
            <person name="Cantor M.N."/>
            <person name="Hua S.X."/>
        </authorList>
    </citation>
    <scope>NUCLEOTIDE SEQUENCE [LARGE SCALE GENOMIC DNA]</scope>
    <source>
        <strain evidence="10 11">MAFF 305830</strain>
    </source>
</reference>
<dbReference type="OrthoDB" id="19261at2759"/>